<proteinExistence type="predicted"/>
<dbReference type="OrthoDB" id="6427575at2759"/>
<dbReference type="AlphaFoldDB" id="A0A087TL58"/>
<evidence type="ECO:0008006" key="3">
    <source>
        <dbReference type="Google" id="ProtNLM"/>
    </source>
</evidence>
<keyword evidence="2" id="KW-1185">Reference proteome</keyword>
<name>A0A087TL58_STEMI</name>
<dbReference type="PANTHER" id="PTHR47331">
    <property type="entry name" value="PHD-TYPE DOMAIN-CONTAINING PROTEIN"/>
    <property type="match status" value="1"/>
</dbReference>
<organism evidence="1 2">
    <name type="scientific">Stegodyphus mimosarum</name>
    <name type="common">African social velvet spider</name>
    <dbReference type="NCBI Taxonomy" id="407821"/>
    <lineage>
        <taxon>Eukaryota</taxon>
        <taxon>Metazoa</taxon>
        <taxon>Ecdysozoa</taxon>
        <taxon>Arthropoda</taxon>
        <taxon>Chelicerata</taxon>
        <taxon>Arachnida</taxon>
        <taxon>Araneae</taxon>
        <taxon>Araneomorphae</taxon>
        <taxon>Entelegynae</taxon>
        <taxon>Eresoidea</taxon>
        <taxon>Eresidae</taxon>
        <taxon>Stegodyphus</taxon>
    </lineage>
</organism>
<accession>A0A087TL58</accession>
<dbReference type="Proteomes" id="UP000054359">
    <property type="component" value="Unassembled WGS sequence"/>
</dbReference>
<dbReference type="OMA" id="NCENERC"/>
<sequence>MEAKGFSLTWGYNQAFDDKEISLLIGSDFYWNLTKGFERLNTSLVIVKTELGWSLQGNCDDLSKTAVVNVVLGDQSTVSAELRRFWELENLGITNKETERLTLVEQEILEEFNNSVGFVDGRYCVKLLWKPGMQEKLANNREVAWKRFEGLVRRFRNDIAFFEDYKRVIDDYRKEGIIENSSSDIELSCFEQSFYLP</sequence>
<protein>
    <recommendedName>
        <fullName evidence="3">Peptidase aspartic putative domain-containing protein</fullName>
    </recommendedName>
</protein>
<reference evidence="1 2" key="1">
    <citation type="submission" date="2013-11" db="EMBL/GenBank/DDBJ databases">
        <title>Genome sequencing of Stegodyphus mimosarum.</title>
        <authorList>
            <person name="Bechsgaard J."/>
        </authorList>
    </citation>
    <scope>NUCLEOTIDE SEQUENCE [LARGE SCALE GENOMIC DNA]</scope>
</reference>
<feature type="non-terminal residue" evidence="1">
    <location>
        <position position="197"/>
    </location>
</feature>
<gene>
    <name evidence="1" type="ORF">X975_23991</name>
</gene>
<dbReference type="PANTHER" id="PTHR47331:SF1">
    <property type="entry name" value="GAG-LIKE PROTEIN"/>
    <property type="match status" value="1"/>
</dbReference>
<evidence type="ECO:0000313" key="2">
    <source>
        <dbReference type="Proteomes" id="UP000054359"/>
    </source>
</evidence>
<evidence type="ECO:0000313" key="1">
    <source>
        <dbReference type="EMBL" id="KFM65847.1"/>
    </source>
</evidence>
<dbReference type="EMBL" id="KK115725">
    <property type="protein sequence ID" value="KFM65847.1"/>
    <property type="molecule type" value="Genomic_DNA"/>
</dbReference>
<dbReference type="STRING" id="407821.A0A087TL58"/>